<dbReference type="SMART" id="SM00530">
    <property type="entry name" value="HTH_XRE"/>
    <property type="match status" value="1"/>
</dbReference>
<dbReference type="Proteomes" id="UP001150055">
    <property type="component" value="Unassembled WGS sequence"/>
</dbReference>
<dbReference type="AlphaFoldDB" id="A0AB35K549"/>
<dbReference type="PROSITE" id="PS50943">
    <property type="entry name" value="HTH_CROC1"/>
    <property type="match status" value="1"/>
</dbReference>
<organism evidence="2 3">
    <name type="scientific">Acinetobacter lactucae</name>
    <dbReference type="NCBI Taxonomy" id="1785128"/>
    <lineage>
        <taxon>Bacteria</taxon>
        <taxon>Pseudomonadati</taxon>
        <taxon>Pseudomonadota</taxon>
        <taxon>Gammaproteobacteria</taxon>
        <taxon>Moraxellales</taxon>
        <taxon>Moraxellaceae</taxon>
        <taxon>Acinetobacter</taxon>
        <taxon>Acinetobacter calcoaceticus/baumannii complex</taxon>
    </lineage>
</organism>
<protein>
    <submittedName>
        <fullName evidence="2">Helix-turn-helix transcriptional regulator</fullName>
    </submittedName>
</protein>
<evidence type="ECO:0000313" key="3">
    <source>
        <dbReference type="Proteomes" id="UP001150055"/>
    </source>
</evidence>
<feature type="domain" description="HTH cro/C1-type" evidence="1">
    <location>
        <begin position="119"/>
        <end position="172"/>
    </location>
</feature>
<dbReference type="Pfam" id="PF01381">
    <property type="entry name" value="HTH_3"/>
    <property type="match status" value="1"/>
</dbReference>
<dbReference type="EMBL" id="JALNTG010000020">
    <property type="protein sequence ID" value="MDD9319953.1"/>
    <property type="molecule type" value="Genomic_DNA"/>
</dbReference>
<name>A0AB35K549_9GAMM</name>
<dbReference type="InterPro" id="IPR001387">
    <property type="entry name" value="Cro/C1-type_HTH"/>
</dbReference>
<dbReference type="Gene3D" id="1.10.260.40">
    <property type="entry name" value="lambda repressor-like DNA-binding domains"/>
    <property type="match status" value="1"/>
</dbReference>
<dbReference type="GO" id="GO:0003677">
    <property type="term" value="F:DNA binding"/>
    <property type="evidence" value="ECO:0007669"/>
    <property type="project" value="InterPro"/>
</dbReference>
<proteinExistence type="predicted"/>
<dbReference type="SUPFAM" id="SSF47413">
    <property type="entry name" value="lambda repressor-like DNA-binding domains"/>
    <property type="match status" value="1"/>
</dbReference>
<evidence type="ECO:0000259" key="1">
    <source>
        <dbReference type="PROSITE" id="PS50943"/>
    </source>
</evidence>
<reference evidence="2" key="1">
    <citation type="submission" date="2022-12" db="EMBL/GenBank/DDBJ databases">
        <title>Acinetobacter lactucae: Emerging opportunistic pathogenic species of genus Acinetobacter isolated from immunocompromised patients in clinical settings of India.</title>
        <authorList>
            <person name="Amar A.K."/>
            <person name="Sawant A.R."/>
            <person name="Meera M."/>
            <person name="Tomar A."/>
            <person name="Sistla S."/>
            <person name="Prashanth K."/>
        </authorList>
    </citation>
    <scope>NUCLEOTIDE SEQUENCE</scope>
    <source>
        <strain evidence="2">PKAL1828C</strain>
    </source>
</reference>
<dbReference type="InterPro" id="IPR010982">
    <property type="entry name" value="Lambda_DNA-bd_dom_sf"/>
</dbReference>
<sequence>MRTSSQLFPENPNITLDDLIAARSEAKNDMGDINALLSAIELSLVEKVKDLEIGKLAFDKTLRLIEIAKTQADLSQDYHNGELAQLTSSCKYQRTVVKTSESLQTESDFNSIAGFIGRLKLSRRNAGITQNELAMGAGISQSTISQIESGSTSFGKYLTAIAKVLGVDAHWLQTGREDSETVKINQVCLAPANSMISKTFIDNFQKLDINGFPEKRSLSIPEEGFKHDGRR</sequence>
<dbReference type="CDD" id="cd00093">
    <property type="entry name" value="HTH_XRE"/>
    <property type="match status" value="1"/>
</dbReference>
<evidence type="ECO:0000313" key="2">
    <source>
        <dbReference type="EMBL" id="MDD9319953.1"/>
    </source>
</evidence>
<dbReference type="RefSeq" id="WP_274578957.1">
    <property type="nucleotide sequence ID" value="NZ_JALNTG010000020.1"/>
</dbReference>
<gene>
    <name evidence="2" type="ORF">M0O54_07420</name>
</gene>
<comment type="caution">
    <text evidence="2">The sequence shown here is derived from an EMBL/GenBank/DDBJ whole genome shotgun (WGS) entry which is preliminary data.</text>
</comment>
<accession>A0AB35K549</accession>